<name>A0A830CSZ5_9LAMI</name>
<dbReference type="EMBL" id="BMAC01000729">
    <property type="protein sequence ID" value="GFQ02130.1"/>
    <property type="molecule type" value="Genomic_DNA"/>
</dbReference>
<proteinExistence type="predicted"/>
<dbReference type="OrthoDB" id="1935019at2759"/>
<accession>A0A830CSZ5</accession>
<evidence type="ECO:0000313" key="3">
    <source>
        <dbReference type="Proteomes" id="UP000653305"/>
    </source>
</evidence>
<gene>
    <name evidence="2" type="ORF">PHJA_002356900</name>
</gene>
<dbReference type="AlphaFoldDB" id="A0A830CSZ5"/>
<reference evidence="2" key="1">
    <citation type="submission" date="2020-07" db="EMBL/GenBank/DDBJ databases">
        <title>Ethylene signaling mediates host invasion by parasitic plants.</title>
        <authorList>
            <person name="Yoshida S."/>
        </authorList>
    </citation>
    <scope>NUCLEOTIDE SEQUENCE</scope>
    <source>
        <strain evidence="2">Okayama</strain>
    </source>
</reference>
<comment type="caution">
    <text evidence="2">The sequence shown here is derived from an EMBL/GenBank/DDBJ whole genome shotgun (WGS) entry which is preliminary data.</text>
</comment>
<sequence>MLLKLSLNSQVARSSASAAIDPDLDRRFEALRKPQNPAKIDDASKKVPTKMDTCASSKAPGAMANDDLFARFTTLKISLHS</sequence>
<organism evidence="2 3">
    <name type="scientific">Phtheirospermum japonicum</name>
    <dbReference type="NCBI Taxonomy" id="374723"/>
    <lineage>
        <taxon>Eukaryota</taxon>
        <taxon>Viridiplantae</taxon>
        <taxon>Streptophyta</taxon>
        <taxon>Embryophyta</taxon>
        <taxon>Tracheophyta</taxon>
        <taxon>Spermatophyta</taxon>
        <taxon>Magnoliopsida</taxon>
        <taxon>eudicotyledons</taxon>
        <taxon>Gunneridae</taxon>
        <taxon>Pentapetalae</taxon>
        <taxon>asterids</taxon>
        <taxon>lamiids</taxon>
        <taxon>Lamiales</taxon>
        <taxon>Orobanchaceae</taxon>
        <taxon>Orobanchaceae incertae sedis</taxon>
        <taxon>Phtheirospermum</taxon>
    </lineage>
</organism>
<evidence type="ECO:0000313" key="2">
    <source>
        <dbReference type="EMBL" id="GFQ02130.1"/>
    </source>
</evidence>
<feature type="region of interest" description="Disordered" evidence="1">
    <location>
        <begin position="39"/>
        <end position="58"/>
    </location>
</feature>
<protein>
    <submittedName>
        <fullName evidence="2">Uncharacterized protein</fullName>
    </submittedName>
</protein>
<evidence type="ECO:0000256" key="1">
    <source>
        <dbReference type="SAM" id="MobiDB-lite"/>
    </source>
</evidence>
<keyword evidence="3" id="KW-1185">Reference proteome</keyword>
<dbReference type="Proteomes" id="UP000653305">
    <property type="component" value="Unassembled WGS sequence"/>
</dbReference>